<dbReference type="PANTHER" id="PTHR11409">
    <property type="entry name" value="ADENOSINE DEAMINASE"/>
    <property type="match status" value="1"/>
</dbReference>
<dbReference type="SUPFAM" id="SSF51556">
    <property type="entry name" value="Metallo-dependent hydrolases"/>
    <property type="match status" value="1"/>
</dbReference>
<proteinExistence type="inferred from homology"/>
<keyword evidence="5 8" id="KW-0378">Hydrolase</keyword>
<comment type="caution">
    <text evidence="8">The sequence shown here is derived from an EMBL/GenBank/DDBJ whole genome shotgun (WGS) entry which is preliminary data.</text>
</comment>
<dbReference type="InterPro" id="IPR001365">
    <property type="entry name" value="A_deaminase_dom"/>
</dbReference>
<evidence type="ECO:0000313" key="8">
    <source>
        <dbReference type="EMBL" id="MFD1720890.1"/>
    </source>
</evidence>
<evidence type="ECO:0000256" key="6">
    <source>
        <dbReference type="ARBA" id="ARBA00022833"/>
    </source>
</evidence>
<keyword evidence="6" id="KW-0862">Zinc</keyword>
<feature type="domain" description="Adenosine deaminase" evidence="7">
    <location>
        <begin position="23"/>
        <end position="368"/>
    </location>
</feature>
<evidence type="ECO:0000313" key="9">
    <source>
        <dbReference type="Proteomes" id="UP001597347"/>
    </source>
</evidence>
<evidence type="ECO:0000256" key="5">
    <source>
        <dbReference type="ARBA" id="ARBA00022801"/>
    </source>
</evidence>
<dbReference type="InterPro" id="IPR006330">
    <property type="entry name" value="Ado/ade_deaminase"/>
</dbReference>
<dbReference type="EC" id="3.5.4.4" evidence="3"/>
<dbReference type="NCBIfam" id="TIGR01430">
    <property type="entry name" value="aden_deam"/>
    <property type="match status" value="1"/>
</dbReference>
<organism evidence="8 9">
    <name type="scientific">Amnibacterium endophyticum</name>
    <dbReference type="NCBI Taxonomy" id="2109337"/>
    <lineage>
        <taxon>Bacteria</taxon>
        <taxon>Bacillati</taxon>
        <taxon>Actinomycetota</taxon>
        <taxon>Actinomycetes</taxon>
        <taxon>Micrococcales</taxon>
        <taxon>Microbacteriaceae</taxon>
        <taxon>Amnibacterium</taxon>
    </lineage>
</organism>
<reference evidence="9" key="1">
    <citation type="journal article" date="2019" name="Int. J. Syst. Evol. Microbiol.">
        <title>The Global Catalogue of Microorganisms (GCM) 10K type strain sequencing project: providing services to taxonomists for standard genome sequencing and annotation.</title>
        <authorList>
            <consortium name="The Broad Institute Genomics Platform"/>
            <consortium name="The Broad Institute Genome Sequencing Center for Infectious Disease"/>
            <person name="Wu L."/>
            <person name="Ma J."/>
        </authorList>
    </citation>
    <scope>NUCLEOTIDE SEQUENCE [LARGE SCALE GENOMIC DNA]</scope>
    <source>
        <strain evidence="9">CGMCC 1.12471</strain>
    </source>
</reference>
<dbReference type="GO" id="GO:0016787">
    <property type="term" value="F:hydrolase activity"/>
    <property type="evidence" value="ECO:0007669"/>
    <property type="project" value="UniProtKB-KW"/>
</dbReference>
<evidence type="ECO:0000256" key="3">
    <source>
        <dbReference type="ARBA" id="ARBA00012784"/>
    </source>
</evidence>
<dbReference type="Pfam" id="PF00962">
    <property type="entry name" value="A_deaminase"/>
    <property type="match status" value="1"/>
</dbReference>
<evidence type="ECO:0000259" key="7">
    <source>
        <dbReference type="Pfam" id="PF00962"/>
    </source>
</evidence>
<dbReference type="Proteomes" id="UP001597347">
    <property type="component" value="Unassembled WGS sequence"/>
</dbReference>
<name>A0ABW4LCB1_9MICO</name>
<evidence type="ECO:0000256" key="1">
    <source>
        <dbReference type="ARBA" id="ARBA00001947"/>
    </source>
</evidence>
<dbReference type="Gene3D" id="3.20.20.140">
    <property type="entry name" value="Metal-dependent hydrolases"/>
    <property type="match status" value="1"/>
</dbReference>
<dbReference type="InterPro" id="IPR032466">
    <property type="entry name" value="Metal_Hydrolase"/>
</dbReference>
<evidence type="ECO:0000256" key="2">
    <source>
        <dbReference type="ARBA" id="ARBA00006676"/>
    </source>
</evidence>
<comment type="similarity">
    <text evidence="2">Belongs to the metallo-dependent hydrolases superfamily. Adenosine and AMP deaminases family.</text>
</comment>
<keyword evidence="9" id="KW-1185">Reference proteome</keyword>
<keyword evidence="4" id="KW-0479">Metal-binding</keyword>
<dbReference type="NCBIfam" id="NF006847">
    <property type="entry name" value="PRK09358.1-2"/>
    <property type="match status" value="1"/>
</dbReference>
<sequence length="375" mass="41104">MRDRDDEDDDLLLWGDVDARTLPKVSLHDHLDGGLRPATVVELADEAGVELPEGDADALADWFHDQADSGSLVDYLKTFDLTTAVMQTEPALTRVAREFVLDLAADGVAWGEVRWAPEQHLAKGLTLDAAVEAVQAGLEQGVDEARRGGWDLRVGQLVTAMRHADRGLEIAELAVRHRDRGVVGFDIAGAEAGFLPARHRVAFDYLAEHWFPVTVHAGEAAGLDSIRSALLDGRALRLGHGVRIAEDLTVREDAGRSYVTVGRLARWVRDRQVPLELSPSSNLQTGAIEAWGDDLADHPFDLLFQLGFKVTVNTDNRLMSDTSLSRELVLLADAFDYDLDDLLTFQLNAAESAFLPLEEREALADRIASGFEAID</sequence>
<dbReference type="RefSeq" id="WP_377932738.1">
    <property type="nucleotide sequence ID" value="NZ_JBHUEA010000005.1"/>
</dbReference>
<accession>A0ABW4LCB1</accession>
<protein>
    <recommendedName>
        <fullName evidence="3">adenosine deaminase</fullName>
        <ecNumber evidence="3">3.5.4.4</ecNumber>
    </recommendedName>
</protein>
<dbReference type="EMBL" id="JBHUEA010000005">
    <property type="protein sequence ID" value="MFD1720890.1"/>
    <property type="molecule type" value="Genomic_DNA"/>
</dbReference>
<gene>
    <name evidence="8" type="ORF">ACFSBI_04950</name>
</gene>
<dbReference type="PANTHER" id="PTHR11409:SF43">
    <property type="entry name" value="ADENOSINE DEAMINASE"/>
    <property type="match status" value="1"/>
</dbReference>
<comment type="cofactor">
    <cofactor evidence="1">
        <name>Zn(2+)</name>
        <dbReference type="ChEBI" id="CHEBI:29105"/>
    </cofactor>
</comment>
<evidence type="ECO:0000256" key="4">
    <source>
        <dbReference type="ARBA" id="ARBA00022723"/>
    </source>
</evidence>